<feature type="transmembrane region" description="Helical" evidence="1">
    <location>
        <begin position="60"/>
        <end position="81"/>
    </location>
</feature>
<keyword evidence="1" id="KW-0812">Transmembrane</keyword>
<sequence>MRYLIIVTCIWAFSFPLIGHFIAKEVDIYFAIVLRFGLALLVFLPFIRFVGVDLGLKCKLVGIGAIQIGVMYLFYYFSFYYLSPSEVALFTIFTPFYISLFYDMCLRRFRLLYLISITLAVFGAFIIRSGKIDSDFLLGFLLVQGANICFGAGQTFYKVAIERYIKNNPSLRQQDIFGYFYIGALCVGVISFMCFSNIDRMPTTGTQWAILIYLGIVASGLGYFLWNKGATLVDSGILAIMNNVLIPAAVAVDLLFFGSNSDIGKLLIGGTIIGISLFLHYKIIRFYKGTQSALT</sequence>
<feature type="transmembrane region" description="Helical" evidence="1">
    <location>
        <begin position="29"/>
        <end position="48"/>
    </location>
</feature>
<feature type="transmembrane region" description="Helical" evidence="1">
    <location>
        <begin position="136"/>
        <end position="157"/>
    </location>
</feature>
<feature type="transmembrane region" description="Helical" evidence="1">
    <location>
        <begin position="238"/>
        <end position="257"/>
    </location>
</feature>
<organism evidence="3 4">
    <name type="scientific">Helicobacter aurati</name>
    <dbReference type="NCBI Taxonomy" id="137778"/>
    <lineage>
        <taxon>Bacteria</taxon>
        <taxon>Pseudomonadati</taxon>
        <taxon>Campylobacterota</taxon>
        <taxon>Epsilonproteobacteria</taxon>
        <taxon>Campylobacterales</taxon>
        <taxon>Helicobacteraceae</taxon>
        <taxon>Helicobacter</taxon>
    </lineage>
</organism>
<keyword evidence="1" id="KW-1133">Transmembrane helix</keyword>
<evidence type="ECO:0000259" key="2">
    <source>
        <dbReference type="Pfam" id="PF00892"/>
    </source>
</evidence>
<comment type="caution">
    <text evidence="3">The sequence shown here is derived from an EMBL/GenBank/DDBJ whole genome shotgun (WGS) entry which is preliminary data.</text>
</comment>
<dbReference type="Proteomes" id="UP000256424">
    <property type="component" value="Unassembled WGS sequence"/>
</dbReference>
<dbReference type="EMBL" id="NXLW01000003">
    <property type="protein sequence ID" value="RDU73165.1"/>
    <property type="molecule type" value="Genomic_DNA"/>
</dbReference>
<dbReference type="OrthoDB" id="1412048at2"/>
<keyword evidence="4" id="KW-1185">Reference proteome</keyword>
<protein>
    <recommendedName>
        <fullName evidence="2">EamA domain-containing protein</fullName>
    </recommendedName>
</protein>
<keyword evidence="1" id="KW-0472">Membrane</keyword>
<dbReference type="RefSeq" id="WP_104762686.1">
    <property type="nucleotide sequence ID" value="NZ_FZPM01000006.1"/>
</dbReference>
<dbReference type="SUPFAM" id="SSF103481">
    <property type="entry name" value="Multidrug resistance efflux transporter EmrE"/>
    <property type="match status" value="1"/>
</dbReference>
<feature type="transmembrane region" description="Helical" evidence="1">
    <location>
        <begin position="111"/>
        <end position="130"/>
    </location>
</feature>
<dbReference type="Pfam" id="PF00892">
    <property type="entry name" value="EamA"/>
    <property type="match status" value="2"/>
</dbReference>
<gene>
    <name evidence="3" type="ORF">CQA66_02795</name>
</gene>
<feature type="transmembrane region" description="Helical" evidence="1">
    <location>
        <begin position="178"/>
        <end position="198"/>
    </location>
</feature>
<dbReference type="PANTHER" id="PTHR22911">
    <property type="entry name" value="ACYL-MALONYL CONDENSING ENZYME-RELATED"/>
    <property type="match status" value="1"/>
</dbReference>
<dbReference type="PANTHER" id="PTHR22911:SF130">
    <property type="entry name" value="BIOTIN TRANSPORTER"/>
    <property type="match status" value="1"/>
</dbReference>
<feature type="transmembrane region" description="Helical" evidence="1">
    <location>
        <begin position="87"/>
        <end position="104"/>
    </location>
</feature>
<feature type="domain" description="EamA" evidence="2">
    <location>
        <begin position="139"/>
        <end position="278"/>
    </location>
</feature>
<evidence type="ECO:0000256" key="1">
    <source>
        <dbReference type="SAM" id="Phobius"/>
    </source>
</evidence>
<evidence type="ECO:0000313" key="4">
    <source>
        <dbReference type="Proteomes" id="UP000256424"/>
    </source>
</evidence>
<accession>A0A3D8J7J3</accession>
<name>A0A3D8J7J3_9HELI</name>
<feature type="transmembrane region" description="Helical" evidence="1">
    <location>
        <begin position="210"/>
        <end position="226"/>
    </location>
</feature>
<proteinExistence type="predicted"/>
<evidence type="ECO:0000313" key="3">
    <source>
        <dbReference type="EMBL" id="RDU73165.1"/>
    </source>
</evidence>
<dbReference type="GO" id="GO:0016020">
    <property type="term" value="C:membrane"/>
    <property type="evidence" value="ECO:0007669"/>
    <property type="project" value="InterPro"/>
</dbReference>
<dbReference type="InterPro" id="IPR000620">
    <property type="entry name" value="EamA_dom"/>
</dbReference>
<feature type="domain" description="EamA" evidence="2">
    <location>
        <begin position="4"/>
        <end position="127"/>
    </location>
</feature>
<feature type="transmembrane region" description="Helical" evidence="1">
    <location>
        <begin position="263"/>
        <end position="281"/>
    </location>
</feature>
<reference evidence="3 4" key="1">
    <citation type="submission" date="2018-04" db="EMBL/GenBank/DDBJ databases">
        <title>Novel Campyloabacter and Helicobacter Species and Strains.</title>
        <authorList>
            <person name="Mannion A.J."/>
            <person name="Shen Z."/>
            <person name="Fox J.G."/>
        </authorList>
    </citation>
    <scope>NUCLEOTIDE SEQUENCE [LARGE SCALE GENOMIC DNA]</scope>
    <source>
        <strain evidence="3 4">MIT 97-5075</strain>
    </source>
</reference>
<dbReference type="AlphaFoldDB" id="A0A3D8J7J3"/>
<dbReference type="InterPro" id="IPR037185">
    <property type="entry name" value="EmrE-like"/>
</dbReference>